<dbReference type="SUPFAM" id="SSF52540">
    <property type="entry name" value="P-loop containing nucleoside triphosphate hydrolases"/>
    <property type="match status" value="1"/>
</dbReference>
<protein>
    <submittedName>
        <fullName evidence="3">tRNA 2-selenouridine(34) synthase MnmH</fullName>
    </submittedName>
</protein>
<dbReference type="GO" id="GO:0043828">
    <property type="term" value="F:tRNA 2-selenouridine synthase activity"/>
    <property type="evidence" value="ECO:0007669"/>
    <property type="project" value="InterPro"/>
</dbReference>
<sequence>MVKNIVIEELMPLVEEGKMVLVDVRSPSEYQEFSMPGSINIPLFTDAERAEVGTLYTQVGTDTAKQRGLEIVSAKLPEFIRQFQEVDGDITLFCWRGGMRSKTAATMLDLMGLRVQRLEGGVRAYRKWVVNELEQFKVPFKAAVLNGLTGSGKTRVLKMLEQEGYPVIDLEGMAGHKGSIFGHIGDRPNNQKKFDALLAERLRQLKDSPYVLFEAESSRIGKIVMPQFLQELKEQSPQLIIDLPIDERIGIILADYQPEKYQQECIQAFNRIRTRMHTPVANQIEEDLWSGDFASAVRSLLEGYYDSRYEHKGSQLPKAEKTVLKADNVEEAAAAVKETLPTLVNNK</sequence>
<feature type="domain" description="Rhodanese" evidence="2">
    <location>
        <begin position="15"/>
        <end position="131"/>
    </location>
</feature>
<evidence type="ECO:0000313" key="4">
    <source>
        <dbReference type="Proteomes" id="UP000188184"/>
    </source>
</evidence>
<dbReference type="Pfam" id="PF26341">
    <property type="entry name" value="AAA_SelU"/>
    <property type="match status" value="1"/>
</dbReference>
<dbReference type="InterPro" id="IPR058840">
    <property type="entry name" value="AAA_SelU"/>
</dbReference>
<dbReference type="PANTHER" id="PTHR30401">
    <property type="entry name" value="TRNA 2-SELENOURIDINE SYNTHASE"/>
    <property type="match status" value="1"/>
</dbReference>
<proteinExistence type="predicted"/>
<dbReference type="InterPro" id="IPR027417">
    <property type="entry name" value="P-loop_NTPase"/>
</dbReference>
<name>A0A1Q2L377_9BACL</name>
<dbReference type="SUPFAM" id="SSF52821">
    <property type="entry name" value="Rhodanese/Cell cycle control phosphatase"/>
    <property type="match status" value="1"/>
</dbReference>
<evidence type="ECO:0000259" key="2">
    <source>
        <dbReference type="PROSITE" id="PS50206"/>
    </source>
</evidence>
<gene>
    <name evidence="3" type="ORF">B0X71_18320</name>
</gene>
<dbReference type="KEGG" id="pmar:B0X71_18320"/>
<organism evidence="3 4">
    <name type="scientific">Planococcus lenghuensis</name>
    <dbReference type="NCBI Taxonomy" id="2213202"/>
    <lineage>
        <taxon>Bacteria</taxon>
        <taxon>Bacillati</taxon>
        <taxon>Bacillota</taxon>
        <taxon>Bacilli</taxon>
        <taxon>Bacillales</taxon>
        <taxon>Caryophanaceae</taxon>
        <taxon>Planococcus</taxon>
    </lineage>
</organism>
<reference evidence="3 4" key="1">
    <citation type="submission" date="2017-02" db="EMBL/GenBank/DDBJ databases">
        <title>The complete genomic sequence of a novel cold adapted crude oil-degrading bacterium Planococcus qaidamina Y42.</title>
        <authorList>
            <person name="Yang R."/>
        </authorList>
    </citation>
    <scope>NUCLEOTIDE SEQUENCE [LARGE SCALE GENOMIC DNA]</scope>
    <source>
        <strain evidence="3 4">Y42</strain>
    </source>
</reference>
<dbReference type="InterPro" id="IPR036873">
    <property type="entry name" value="Rhodanese-like_dom_sf"/>
</dbReference>
<dbReference type="PROSITE" id="PS50206">
    <property type="entry name" value="RHODANESE_3"/>
    <property type="match status" value="1"/>
</dbReference>
<dbReference type="AlphaFoldDB" id="A0A1Q2L377"/>
<dbReference type="InterPro" id="IPR001763">
    <property type="entry name" value="Rhodanese-like_dom"/>
</dbReference>
<dbReference type="Gene3D" id="3.40.250.10">
    <property type="entry name" value="Rhodanese-like domain"/>
    <property type="match status" value="1"/>
</dbReference>
<dbReference type="PANTHER" id="PTHR30401:SF0">
    <property type="entry name" value="TRNA 2-SELENOURIDINE SYNTHASE"/>
    <property type="match status" value="1"/>
</dbReference>
<dbReference type="SMART" id="SM00450">
    <property type="entry name" value="RHOD"/>
    <property type="match status" value="1"/>
</dbReference>
<keyword evidence="1" id="KW-0711">Selenium</keyword>
<dbReference type="EMBL" id="CP019640">
    <property type="protein sequence ID" value="AQQ54863.1"/>
    <property type="molecule type" value="Genomic_DNA"/>
</dbReference>
<dbReference type="OrthoDB" id="9808735at2"/>
<dbReference type="InterPro" id="IPR017582">
    <property type="entry name" value="SelU"/>
</dbReference>
<accession>A0A1Q2L377</accession>
<evidence type="ECO:0000256" key="1">
    <source>
        <dbReference type="ARBA" id="ARBA00023266"/>
    </source>
</evidence>
<dbReference type="Proteomes" id="UP000188184">
    <property type="component" value="Chromosome"/>
</dbReference>
<dbReference type="NCBIfam" id="NF008750">
    <property type="entry name" value="PRK11784.1-2"/>
    <property type="match status" value="1"/>
</dbReference>
<dbReference type="NCBIfam" id="TIGR03167">
    <property type="entry name" value="tRNA_sel_U_synt"/>
    <property type="match status" value="1"/>
</dbReference>
<dbReference type="RefSeq" id="WP_077590765.1">
    <property type="nucleotide sequence ID" value="NZ_CP019640.1"/>
</dbReference>
<dbReference type="Pfam" id="PF00581">
    <property type="entry name" value="Rhodanese"/>
    <property type="match status" value="1"/>
</dbReference>
<evidence type="ECO:0000313" key="3">
    <source>
        <dbReference type="EMBL" id="AQQ54863.1"/>
    </source>
</evidence>
<dbReference type="GO" id="GO:0002098">
    <property type="term" value="P:tRNA wobble uridine modification"/>
    <property type="evidence" value="ECO:0007669"/>
    <property type="project" value="InterPro"/>
</dbReference>
<keyword evidence="4" id="KW-1185">Reference proteome</keyword>